<dbReference type="PANTHER" id="PTHR35152">
    <property type="entry name" value="DOMAIN SIGNALLING PROTEIN, PUTATIVE (AFU_ORTHOLOGUE AFUA_5G11310)-RELATED"/>
    <property type="match status" value="1"/>
</dbReference>
<protein>
    <recommendedName>
        <fullName evidence="3">MHYT domain-containing protein</fullName>
    </recommendedName>
</protein>
<feature type="domain" description="MHYT" evidence="3">
    <location>
        <begin position="8"/>
        <end position="203"/>
    </location>
</feature>
<dbReference type="PANTHER" id="PTHR35152:SF1">
    <property type="entry name" value="DOMAIN SIGNALLING PROTEIN, PUTATIVE (AFU_ORTHOLOGUE AFUA_5G11310)-RELATED"/>
    <property type="match status" value="1"/>
</dbReference>
<keyword evidence="5" id="KW-1185">Reference proteome</keyword>
<dbReference type="PROSITE" id="PS50924">
    <property type="entry name" value="MHYT"/>
    <property type="match status" value="1"/>
</dbReference>
<name>A0ABQ3ZJ82_9ACTN</name>
<feature type="transmembrane region" description="Helical" evidence="1">
    <location>
        <begin position="116"/>
        <end position="139"/>
    </location>
</feature>
<evidence type="ECO:0000313" key="4">
    <source>
        <dbReference type="EMBL" id="GIE18569.1"/>
    </source>
</evidence>
<proteinExistence type="predicted"/>
<evidence type="ECO:0000313" key="5">
    <source>
        <dbReference type="Proteomes" id="UP000603200"/>
    </source>
</evidence>
<keyword evidence="1" id="KW-0472">Membrane</keyword>
<dbReference type="InterPro" id="IPR005330">
    <property type="entry name" value="MHYT_dom"/>
</dbReference>
<feature type="transmembrane region" description="Helical" evidence="1">
    <location>
        <begin position="82"/>
        <end position="104"/>
    </location>
</feature>
<dbReference type="EMBL" id="BOMN01000021">
    <property type="protein sequence ID" value="GIE18569.1"/>
    <property type="molecule type" value="Genomic_DNA"/>
</dbReference>
<accession>A0ABQ3ZJ82</accession>
<keyword evidence="1" id="KW-0812">Transmembrane</keyword>
<evidence type="ECO:0000256" key="1">
    <source>
        <dbReference type="PROSITE-ProRule" id="PRU00244"/>
    </source>
</evidence>
<feature type="compositionally biased region" description="Pro residues" evidence="2">
    <location>
        <begin position="263"/>
        <end position="274"/>
    </location>
</feature>
<feature type="region of interest" description="Disordered" evidence="2">
    <location>
        <begin position="255"/>
        <end position="318"/>
    </location>
</feature>
<keyword evidence="1" id="KW-1133">Transmembrane helix</keyword>
<feature type="transmembrane region" description="Helical" evidence="1">
    <location>
        <begin position="177"/>
        <end position="199"/>
    </location>
</feature>
<gene>
    <name evidence="4" type="ORF">Ahu01nite_016710</name>
</gene>
<feature type="transmembrane region" description="Helical" evidence="1">
    <location>
        <begin position="46"/>
        <end position="70"/>
    </location>
</feature>
<dbReference type="Pfam" id="PF03707">
    <property type="entry name" value="MHYT"/>
    <property type="match status" value="2"/>
</dbReference>
<comment type="caution">
    <text evidence="4">The sequence shown here is derived from an EMBL/GenBank/DDBJ whole genome shotgun (WGS) entry which is preliminary data.</text>
</comment>
<dbReference type="Proteomes" id="UP000603200">
    <property type="component" value="Unassembled WGS sequence"/>
</dbReference>
<feature type="transmembrane region" description="Helical" evidence="1">
    <location>
        <begin position="14"/>
        <end position="34"/>
    </location>
</feature>
<dbReference type="RefSeq" id="WP_203835828.1">
    <property type="nucleotide sequence ID" value="NZ_BAAATV010000003.1"/>
</dbReference>
<reference evidence="4 5" key="1">
    <citation type="submission" date="2021-01" db="EMBL/GenBank/DDBJ databases">
        <title>Whole genome shotgun sequence of Actinoplanes humidus NBRC 14915.</title>
        <authorList>
            <person name="Komaki H."/>
            <person name="Tamura T."/>
        </authorList>
    </citation>
    <scope>NUCLEOTIDE SEQUENCE [LARGE SCALE GENOMIC DNA]</scope>
    <source>
        <strain evidence="4 5">NBRC 14915</strain>
    </source>
</reference>
<evidence type="ECO:0000259" key="3">
    <source>
        <dbReference type="PROSITE" id="PS50924"/>
    </source>
</evidence>
<evidence type="ECO:0000256" key="2">
    <source>
        <dbReference type="SAM" id="MobiDB-lite"/>
    </source>
</evidence>
<sequence length="318" mass="31889">MEIHHFQHGWVTPAISYALSVLGSMLGLVCAVRLRSATGTGARTWWLALSAIAIGGTGIWTMHFVAMLGFGVVGTTIRYDVALTAASAILAIAAVGLGMLVVFGGTTATRPGPARIAIGGVLAGLGVAAMHYMGMYAMHLNGAISYGTGKVAASIAIAVFAATAALWLAANVQRPAAIFGAALIMGVAVNGMHFTGMSAMSVHTTSTATSPTGASGTSLLIPIGLTVLFGVLGLLYALMAAPTDEDRAAAEYLASRRQGTPAAPAPAGPRPGSLPPASGLSASRPSESGPAASGGNPPGSRSSALGGGSWTYRDRESR</sequence>
<organism evidence="4 5">
    <name type="scientific">Winogradskya humida</name>
    <dbReference type="NCBI Taxonomy" id="113566"/>
    <lineage>
        <taxon>Bacteria</taxon>
        <taxon>Bacillati</taxon>
        <taxon>Actinomycetota</taxon>
        <taxon>Actinomycetes</taxon>
        <taxon>Micromonosporales</taxon>
        <taxon>Micromonosporaceae</taxon>
        <taxon>Winogradskya</taxon>
    </lineage>
</organism>
<feature type="transmembrane region" description="Helical" evidence="1">
    <location>
        <begin position="219"/>
        <end position="238"/>
    </location>
</feature>
<feature type="transmembrane region" description="Helical" evidence="1">
    <location>
        <begin position="151"/>
        <end position="170"/>
    </location>
</feature>
<feature type="compositionally biased region" description="Low complexity" evidence="2">
    <location>
        <begin position="275"/>
        <end position="304"/>
    </location>
</feature>